<dbReference type="NCBIfam" id="TIGR00369">
    <property type="entry name" value="unchar_dom_1"/>
    <property type="match status" value="1"/>
</dbReference>
<dbReference type="InterPro" id="IPR003736">
    <property type="entry name" value="PAAI_dom"/>
</dbReference>
<reference evidence="3 4" key="1">
    <citation type="submission" date="2016-11" db="EMBL/GenBank/DDBJ databases">
        <authorList>
            <person name="Varghese N."/>
            <person name="Submissions S."/>
        </authorList>
    </citation>
    <scope>NUCLEOTIDE SEQUENCE [LARGE SCALE GENOMIC DNA]</scope>
    <source>
        <strain evidence="3 4">DSM 28249</strain>
    </source>
</reference>
<dbReference type="Pfam" id="PF03061">
    <property type="entry name" value="4HBT"/>
    <property type="match status" value="1"/>
</dbReference>
<keyword evidence="1" id="KW-0378">Hydrolase</keyword>
<dbReference type="EMBL" id="FRCB01000001">
    <property type="protein sequence ID" value="SHL30816.1"/>
    <property type="molecule type" value="Genomic_DNA"/>
</dbReference>
<dbReference type="InterPro" id="IPR029069">
    <property type="entry name" value="HotDog_dom_sf"/>
</dbReference>
<dbReference type="CDD" id="cd03443">
    <property type="entry name" value="PaaI_thioesterase"/>
    <property type="match status" value="1"/>
</dbReference>
<dbReference type="Proteomes" id="UP000322545">
    <property type="component" value="Unassembled WGS sequence"/>
</dbReference>
<organism evidence="3 4">
    <name type="scientific">Roseovarius litoreus</name>
    <dbReference type="NCBI Taxonomy" id="1155722"/>
    <lineage>
        <taxon>Bacteria</taxon>
        <taxon>Pseudomonadati</taxon>
        <taxon>Pseudomonadota</taxon>
        <taxon>Alphaproteobacteria</taxon>
        <taxon>Rhodobacterales</taxon>
        <taxon>Roseobacteraceae</taxon>
        <taxon>Roseovarius</taxon>
    </lineage>
</organism>
<dbReference type="AlphaFoldDB" id="A0A1M6ZK01"/>
<evidence type="ECO:0000313" key="3">
    <source>
        <dbReference type="EMBL" id="SHL30816.1"/>
    </source>
</evidence>
<proteinExistence type="predicted"/>
<dbReference type="SUPFAM" id="SSF54637">
    <property type="entry name" value="Thioesterase/thiol ester dehydrase-isomerase"/>
    <property type="match status" value="1"/>
</dbReference>
<evidence type="ECO:0000259" key="2">
    <source>
        <dbReference type="Pfam" id="PF03061"/>
    </source>
</evidence>
<evidence type="ECO:0000256" key="1">
    <source>
        <dbReference type="ARBA" id="ARBA00022801"/>
    </source>
</evidence>
<name>A0A1M6ZK01_9RHOB</name>
<keyword evidence="4" id="KW-1185">Reference proteome</keyword>
<gene>
    <name evidence="3" type="ORF">SAMN05443432_10189</name>
</gene>
<accession>A0A1M6ZK01</accession>
<feature type="domain" description="Thioesterase" evidence="2">
    <location>
        <begin position="58"/>
        <end position="133"/>
    </location>
</feature>
<protein>
    <submittedName>
        <fullName evidence="3">Uncharacterized domain 1-containing protein</fullName>
    </submittedName>
</protein>
<dbReference type="Gene3D" id="3.10.129.10">
    <property type="entry name" value="Hotdog Thioesterase"/>
    <property type="match status" value="1"/>
</dbReference>
<sequence length="150" mass="15877">MTVENKETDTMAPVTEDRIRQSFAAQSLMATFGATLARVEEGVVEIEAPILPGSRQQHGFAHAGLTFAIGDSAAGYAALSVLPEGYEVLTTEMKVNLLATGQGDLLVARGKVIKPGRRLVIVQADVFALTDGKETHIALLTGTMMPVAPK</sequence>
<evidence type="ECO:0000313" key="4">
    <source>
        <dbReference type="Proteomes" id="UP000322545"/>
    </source>
</evidence>
<dbReference type="InterPro" id="IPR006683">
    <property type="entry name" value="Thioestr_dom"/>
</dbReference>
<dbReference type="GO" id="GO:0016289">
    <property type="term" value="F:acyl-CoA hydrolase activity"/>
    <property type="evidence" value="ECO:0007669"/>
    <property type="project" value="UniProtKB-ARBA"/>
</dbReference>